<proteinExistence type="predicted"/>
<evidence type="ECO:0000313" key="2">
    <source>
        <dbReference type="EMBL" id="CAD7444439.1"/>
    </source>
</evidence>
<feature type="region of interest" description="Disordered" evidence="1">
    <location>
        <begin position="86"/>
        <end position="112"/>
    </location>
</feature>
<organism evidence="2">
    <name type="scientific">Timema bartmani</name>
    <dbReference type="NCBI Taxonomy" id="61472"/>
    <lineage>
        <taxon>Eukaryota</taxon>
        <taxon>Metazoa</taxon>
        <taxon>Ecdysozoa</taxon>
        <taxon>Arthropoda</taxon>
        <taxon>Hexapoda</taxon>
        <taxon>Insecta</taxon>
        <taxon>Pterygota</taxon>
        <taxon>Neoptera</taxon>
        <taxon>Polyneoptera</taxon>
        <taxon>Phasmatodea</taxon>
        <taxon>Timematodea</taxon>
        <taxon>Timematoidea</taxon>
        <taxon>Timematidae</taxon>
        <taxon>Timema</taxon>
    </lineage>
</organism>
<reference evidence="2" key="1">
    <citation type="submission" date="2020-11" db="EMBL/GenBank/DDBJ databases">
        <authorList>
            <person name="Tran Van P."/>
        </authorList>
    </citation>
    <scope>NUCLEOTIDE SEQUENCE</scope>
</reference>
<sequence length="173" mass="19444">MPDLLSIHTFAEKLAENRNMLTGHTLNQSQDFCLIGVSCSAEVQLFSTLSALLEMLGTGEPIKSKNQPSQISVLSLKSESFSNILKDDDEDDEKSTPMSPENTTKAPNSNYSKQFARRNNRQCLSSRGVLFGERWRLLLKNRGRYRSIVAFCRPIPRIFTTSEGYSATALNIY</sequence>
<dbReference type="EMBL" id="OD566661">
    <property type="protein sequence ID" value="CAD7444439.1"/>
    <property type="molecule type" value="Genomic_DNA"/>
</dbReference>
<feature type="compositionally biased region" description="Polar residues" evidence="1">
    <location>
        <begin position="96"/>
        <end position="112"/>
    </location>
</feature>
<gene>
    <name evidence="2" type="ORF">TBIB3V08_LOCUS6816</name>
</gene>
<protein>
    <submittedName>
        <fullName evidence="2">Uncharacterized protein</fullName>
    </submittedName>
</protein>
<name>A0A7R9F246_9NEOP</name>
<evidence type="ECO:0000256" key="1">
    <source>
        <dbReference type="SAM" id="MobiDB-lite"/>
    </source>
</evidence>
<accession>A0A7R9F246</accession>
<dbReference type="AlphaFoldDB" id="A0A7R9F246"/>